<dbReference type="EMBL" id="CM055736">
    <property type="protein sequence ID" value="KAJ8007074.1"/>
    <property type="molecule type" value="Genomic_DNA"/>
</dbReference>
<name>A0ACC2GTT6_DALPE</name>
<evidence type="ECO:0000313" key="2">
    <source>
        <dbReference type="Proteomes" id="UP001157502"/>
    </source>
</evidence>
<comment type="caution">
    <text evidence="1">The sequence shown here is derived from an EMBL/GenBank/DDBJ whole genome shotgun (WGS) entry which is preliminary data.</text>
</comment>
<organism evidence="1 2">
    <name type="scientific">Dallia pectoralis</name>
    <name type="common">Alaska blackfish</name>
    <dbReference type="NCBI Taxonomy" id="75939"/>
    <lineage>
        <taxon>Eukaryota</taxon>
        <taxon>Metazoa</taxon>
        <taxon>Chordata</taxon>
        <taxon>Craniata</taxon>
        <taxon>Vertebrata</taxon>
        <taxon>Euteleostomi</taxon>
        <taxon>Actinopterygii</taxon>
        <taxon>Neopterygii</taxon>
        <taxon>Teleostei</taxon>
        <taxon>Protacanthopterygii</taxon>
        <taxon>Esociformes</taxon>
        <taxon>Umbridae</taxon>
        <taxon>Dallia</taxon>
    </lineage>
</organism>
<protein>
    <submittedName>
        <fullName evidence="1">Uncharacterized protein</fullName>
    </submittedName>
</protein>
<reference evidence="1" key="1">
    <citation type="submission" date="2021-05" db="EMBL/GenBank/DDBJ databases">
        <authorList>
            <person name="Pan Q."/>
            <person name="Jouanno E."/>
            <person name="Zahm M."/>
            <person name="Klopp C."/>
            <person name="Cabau C."/>
            <person name="Louis A."/>
            <person name="Berthelot C."/>
            <person name="Parey E."/>
            <person name="Roest Crollius H."/>
            <person name="Montfort J."/>
            <person name="Robinson-Rechavi M."/>
            <person name="Bouchez O."/>
            <person name="Lampietro C."/>
            <person name="Lopez Roques C."/>
            <person name="Donnadieu C."/>
            <person name="Postlethwait J."/>
            <person name="Bobe J."/>
            <person name="Dillon D."/>
            <person name="Chandos A."/>
            <person name="von Hippel F."/>
            <person name="Guiguen Y."/>
        </authorList>
    </citation>
    <scope>NUCLEOTIDE SEQUENCE</scope>
    <source>
        <strain evidence="1">YG-Jan2019</strain>
    </source>
</reference>
<proteinExistence type="predicted"/>
<sequence>MQFKLLNPPGGTCADFRGVAFNLNIIALKRQFCSAEFGGARVYTRCCQETASSVVKWEVIASFTGIASCAALTVPILATLSRAAGVWSDTGRALSQYIHHWEEGIQWQSTVNLERR</sequence>
<accession>A0ACC2GTT6</accession>
<evidence type="ECO:0000313" key="1">
    <source>
        <dbReference type="EMBL" id="KAJ8007074.1"/>
    </source>
</evidence>
<keyword evidence="2" id="KW-1185">Reference proteome</keyword>
<dbReference type="Proteomes" id="UP001157502">
    <property type="component" value="Chromosome 9"/>
</dbReference>
<gene>
    <name evidence="1" type="ORF">DPEC_G00113790</name>
</gene>